<reference evidence="3 4" key="1">
    <citation type="submission" date="2019-02" db="EMBL/GenBank/DDBJ databases">
        <title>Deep-cultivation of Planctomycetes and their phenomic and genomic characterization uncovers novel biology.</title>
        <authorList>
            <person name="Wiegand S."/>
            <person name="Jogler M."/>
            <person name="Boedeker C."/>
            <person name="Pinto D."/>
            <person name="Vollmers J."/>
            <person name="Rivas-Marin E."/>
            <person name="Kohn T."/>
            <person name="Peeters S.H."/>
            <person name="Heuer A."/>
            <person name="Rast P."/>
            <person name="Oberbeckmann S."/>
            <person name="Bunk B."/>
            <person name="Jeske O."/>
            <person name="Meyerdierks A."/>
            <person name="Storesund J.E."/>
            <person name="Kallscheuer N."/>
            <person name="Luecker S."/>
            <person name="Lage O.M."/>
            <person name="Pohl T."/>
            <person name="Merkel B.J."/>
            <person name="Hornburger P."/>
            <person name="Mueller R.-W."/>
            <person name="Bruemmer F."/>
            <person name="Labrenz M."/>
            <person name="Spormann A.M."/>
            <person name="Op den Camp H."/>
            <person name="Overmann J."/>
            <person name="Amann R."/>
            <person name="Jetten M.S.M."/>
            <person name="Mascher T."/>
            <person name="Medema M.H."/>
            <person name="Devos D.P."/>
            <person name="Kaster A.-K."/>
            <person name="Ovreas L."/>
            <person name="Rohde M."/>
            <person name="Galperin M.Y."/>
            <person name="Jogler C."/>
        </authorList>
    </citation>
    <scope>NUCLEOTIDE SEQUENCE [LARGE SCALE GENOMIC DNA]</scope>
    <source>
        <strain evidence="3 4">FF011L</strain>
    </source>
</reference>
<name>A0A517M9D4_9BACT</name>
<protein>
    <recommendedName>
        <fullName evidence="2">DUF6268 domain-containing protein</fullName>
    </recommendedName>
</protein>
<dbReference type="OrthoDB" id="249490at2"/>
<dbReference type="Pfam" id="PF19783">
    <property type="entry name" value="DUF6268"/>
    <property type="match status" value="1"/>
</dbReference>
<evidence type="ECO:0000256" key="1">
    <source>
        <dbReference type="SAM" id="SignalP"/>
    </source>
</evidence>
<dbReference type="RefSeq" id="WP_145349564.1">
    <property type="nucleotide sequence ID" value="NZ_CP036262.1"/>
</dbReference>
<evidence type="ECO:0000313" key="4">
    <source>
        <dbReference type="Proteomes" id="UP000320672"/>
    </source>
</evidence>
<keyword evidence="1" id="KW-0732">Signal</keyword>
<dbReference type="Proteomes" id="UP000320672">
    <property type="component" value="Chromosome"/>
</dbReference>
<feature type="chain" id="PRO_5021923810" description="DUF6268 domain-containing protein" evidence="1">
    <location>
        <begin position="19"/>
        <end position="309"/>
    </location>
</feature>
<dbReference type="InterPro" id="IPR046235">
    <property type="entry name" value="DUF6268"/>
</dbReference>
<dbReference type="KEGG" id="rml:FF011L_02430"/>
<feature type="signal peptide" evidence="1">
    <location>
        <begin position="1"/>
        <end position="18"/>
    </location>
</feature>
<gene>
    <name evidence="3" type="ORF">FF011L_02430</name>
</gene>
<organism evidence="3 4">
    <name type="scientific">Roseimaritima multifibrata</name>
    <dbReference type="NCBI Taxonomy" id="1930274"/>
    <lineage>
        <taxon>Bacteria</taxon>
        <taxon>Pseudomonadati</taxon>
        <taxon>Planctomycetota</taxon>
        <taxon>Planctomycetia</taxon>
        <taxon>Pirellulales</taxon>
        <taxon>Pirellulaceae</taxon>
        <taxon>Roseimaritima</taxon>
    </lineage>
</organism>
<dbReference type="AlphaFoldDB" id="A0A517M9D4"/>
<feature type="domain" description="DUF6268" evidence="2">
    <location>
        <begin position="115"/>
        <end position="288"/>
    </location>
</feature>
<keyword evidence="4" id="KW-1185">Reference proteome</keyword>
<evidence type="ECO:0000259" key="2">
    <source>
        <dbReference type="Pfam" id="PF19783"/>
    </source>
</evidence>
<evidence type="ECO:0000313" key="3">
    <source>
        <dbReference type="EMBL" id="QDS91513.1"/>
    </source>
</evidence>
<sequence length="309" mass="34307" precursor="true">MRRLFACLMVLLTVCCFAQQPLMDLRSDDGMVFDESVNYDLGDTEAELAKFKKQALQSISLTTGFLADTGDGGLSSSYLDASIGSGIPLGSLDNILGITPRFRIDWIDADPSIDIPSQLYQFELQFFYRRVIHERLSAIVVFSPSIRSDLTTSDNAFRIFALGLLNWECVPDRLTLSGGAVVLGRADLPVLPAIGLTWTPSRVVQLDLRFPSSMLAYRFAKDGRRSEKWAYGSIGLGGNTWAVTRQSFQPDELSTRDIRLTLGIEKRLDGGGGWFAETGYAFDRRLEYESDGSELNLGDALFCTAGWRY</sequence>
<proteinExistence type="predicted"/>
<dbReference type="EMBL" id="CP036262">
    <property type="protein sequence ID" value="QDS91513.1"/>
    <property type="molecule type" value="Genomic_DNA"/>
</dbReference>
<accession>A0A517M9D4</accession>